<feature type="compositionally biased region" description="Basic and acidic residues" evidence="6">
    <location>
        <begin position="97"/>
        <end position="110"/>
    </location>
</feature>
<keyword evidence="8" id="KW-1185">Reference proteome</keyword>
<dbReference type="InterPro" id="IPR004394">
    <property type="entry name" value="Iojap/RsfS/C7orf30"/>
</dbReference>
<evidence type="ECO:0000313" key="8">
    <source>
        <dbReference type="Proteomes" id="UP001208570"/>
    </source>
</evidence>
<dbReference type="GO" id="GO:0005739">
    <property type="term" value="C:mitochondrion"/>
    <property type="evidence" value="ECO:0007669"/>
    <property type="project" value="UniProtKB-SubCell"/>
</dbReference>
<accession>A0AAD9K1A4</accession>
<dbReference type="InterPro" id="IPR043519">
    <property type="entry name" value="NT_sf"/>
</dbReference>
<proteinExistence type="inferred from homology"/>
<sequence>MQAAKLKILPIIARYSRQFKPVNFETFSSCSSCRSWTQQQCQHHHRTPSYAGCPHLPSVSIQVLLHTSASHFSSVNDDTELKAFLNEIAADFKEKVHAKEADGDRDKEIDGETPDSDVVIKDQSHNVSSNTKPIDIDEELLRYDYEEFDLKEEDLEESKYEEEEEEVYPISLTRGSTGVYDIEDLVHLLRSENARDMCVISVPPEIKFVDYMVIVTGRSARHLNAMALYVKKLYKLKRCKRDPSTSHVEGDPSSRWLAMDLGNIVLHLFTSDIRELYDLETLWTVGPKYDPLCREPEDLPDLSWVDGFTADLKQFEAVSPKKHSKSMDSLTNWHKR</sequence>
<reference evidence="7" key="1">
    <citation type="journal article" date="2023" name="Mol. Biol. Evol.">
        <title>Third-Generation Sequencing Reveals the Adaptive Role of the Epigenome in Three Deep-Sea Polychaetes.</title>
        <authorList>
            <person name="Perez M."/>
            <person name="Aroh O."/>
            <person name="Sun Y."/>
            <person name="Lan Y."/>
            <person name="Juniper S.K."/>
            <person name="Young C.R."/>
            <person name="Angers B."/>
            <person name="Qian P.Y."/>
        </authorList>
    </citation>
    <scope>NUCLEOTIDE SEQUENCE</scope>
    <source>
        <strain evidence="7">P08H-3</strain>
    </source>
</reference>
<name>A0AAD9K1A4_9ANNE</name>
<comment type="subcellular location">
    <subcellularLocation>
        <location evidence="1">Mitochondrion</location>
    </subcellularLocation>
</comment>
<dbReference type="Gene3D" id="3.30.460.10">
    <property type="entry name" value="Beta Polymerase, domain 2"/>
    <property type="match status" value="1"/>
</dbReference>
<evidence type="ECO:0000313" key="7">
    <source>
        <dbReference type="EMBL" id="KAK2162060.1"/>
    </source>
</evidence>
<feature type="region of interest" description="Disordered" evidence="6">
    <location>
        <begin position="97"/>
        <end position="117"/>
    </location>
</feature>
<dbReference type="GO" id="GO:0043023">
    <property type="term" value="F:ribosomal large subunit binding"/>
    <property type="evidence" value="ECO:0007669"/>
    <property type="project" value="TreeGrafter"/>
</dbReference>
<evidence type="ECO:0000256" key="5">
    <source>
        <dbReference type="ARBA" id="ARBA00073331"/>
    </source>
</evidence>
<dbReference type="Proteomes" id="UP001208570">
    <property type="component" value="Unassembled WGS sequence"/>
</dbReference>
<comment type="similarity">
    <text evidence="2">Belongs to the Iojap/RsfS family.</text>
</comment>
<organism evidence="7 8">
    <name type="scientific">Paralvinella palmiformis</name>
    <dbReference type="NCBI Taxonomy" id="53620"/>
    <lineage>
        <taxon>Eukaryota</taxon>
        <taxon>Metazoa</taxon>
        <taxon>Spiralia</taxon>
        <taxon>Lophotrochozoa</taxon>
        <taxon>Annelida</taxon>
        <taxon>Polychaeta</taxon>
        <taxon>Sedentaria</taxon>
        <taxon>Canalipalpata</taxon>
        <taxon>Terebellida</taxon>
        <taxon>Terebelliformia</taxon>
        <taxon>Alvinellidae</taxon>
        <taxon>Paralvinella</taxon>
    </lineage>
</organism>
<gene>
    <name evidence="7" type="ORF">LSH36_105g05017</name>
</gene>
<keyword evidence="3" id="KW-0496">Mitochondrion</keyword>
<dbReference type="GO" id="GO:0090071">
    <property type="term" value="P:negative regulation of ribosome biogenesis"/>
    <property type="evidence" value="ECO:0007669"/>
    <property type="project" value="TreeGrafter"/>
</dbReference>
<dbReference type="HAMAP" id="MF_01477">
    <property type="entry name" value="Iojap_RsfS"/>
    <property type="match status" value="1"/>
</dbReference>
<evidence type="ECO:0000256" key="6">
    <source>
        <dbReference type="SAM" id="MobiDB-lite"/>
    </source>
</evidence>
<evidence type="ECO:0000256" key="2">
    <source>
        <dbReference type="ARBA" id="ARBA00010574"/>
    </source>
</evidence>
<protein>
    <recommendedName>
        <fullName evidence="5">Mitochondrial assembly of ribosomal large subunit protein 1</fullName>
    </recommendedName>
</protein>
<evidence type="ECO:0000256" key="4">
    <source>
        <dbReference type="ARBA" id="ARBA00053669"/>
    </source>
</evidence>
<dbReference type="NCBIfam" id="TIGR00090">
    <property type="entry name" value="rsfS_iojap_ybeB"/>
    <property type="match status" value="1"/>
</dbReference>
<evidence type="ECO:0000256" key="1">
    <source>
        <dbReference type="ARBA" id="ARBA00004173"/>
    </source>
</evidence>
<comment type="caution">
    <text evidence="7">The sequence shown here is derived from an EMBL/GenBank/DDBJ whole genome shotgun (WGS) entry which is preliminary data.</text>
</comment>
<dbReference type="FunFam" id="3.30.460.10:FF:000018">
    <property type="entry name" value="Mitochondrial assembly of ribosomal large subunit 1"/>
    <property type="match status" value="1"/>
</dbReference>
<dbReference type="AlphaFoldDB" id="A0AAD9K1A4"/>
<dbReference type="PANTHER" id="PTHR21043:SF0">
    <property type="entry name" value="MITOCHONDRIAL ASSEMBLY OF RIBOSOMAL LARGE SUBUNIT PROTEIN 1"/>
    <property type="match status" value="1"/>
</dbReference>
<dbReference type="SUPFAM" id="SSF81301">
    <property type="entry name" value="Nucleotidyltransferase"/>
    <property type="match status" value="1"/>
</dbReference>
<comment type="function">
    <text evidence="4">Required for normal mitochondrial ribosome function and mitochondrial translation. May play a role in ribosome biogenesis by preventing premature association of the 28S and 39S ribosomal subunits. Interacts with mitochondrial ribosomal protein uL14m (MRPL14), probably blocking formation of intersubunit bridge B8, preventing association of the 28S and 39S ribosomal subunits. Addition to isolated mitochondrial ribosomal subunits partially inhibits translation, probably by interfering with the association of the 28S and 39S ribosomal subunits and the formation of functional ribosomes. May also participate in the assembly and/or regulation of the stability of the large subunit of the mitochondrial ribosome. May function as a ribosomal silencing factor.</text>
</comment>
<evidence type="ECO:0000256" key="3">
    <source>
        <dbReference type="ARBA" id="ARBA00023128"/>
    </source>
</evidence>
<dbReference type="Pfam" id="PF02410">
    <property type="entry name" value="RsfS"/>
    <property type="match status" value="1"/>
</dbReference>
<dbReference type="PANTHER" id="PTHR21043">
    <property type="entry name" value="IOJAP SUPERFAMILY ORTHOLOG"/>
    <property type="match status" value="1"/>
</dbReference>
<dbReference type="GO" id="GO:0017148">
    <property type="term" value="P:negative regulation of translation"/>
    <property type="evidence" value="ECO:0007669"/>
    <property type="project" value="TreeGrafter"/>
</dbReference>
<dbReference type="EMBL" id="JAODUP010000105">
    <property type="protein sequence ID" value="KAK2162060.1"/>
    <property type="molecule type" value="Genomic_DNA"/>
</dbReference>